<feature type="chain" id="PRO_5039214443" evidence="2">
    <location>
        <begin position="19"/>
        <end position="492"/>
    </location>
</feature>
<gene>
    <name evidence="3" type="ORF">OJ253_1827</name>
</gene>
<evidence type="ECO:0000256" key="1">
    <source>
        <dbReference type="SAM" id="Phobius"/>
    </source>
</evidence>
<keyword evidence="2" id="KW-0732">Signal</keyword>
<sequence length="492" mass="55394">MRWSCFVLLLHATLLSLGIHSIGCDDQTVRNVKPIIGEIFDMLLESIETKRRRDGNRDHAILEEVRARVNTKEGELEQKRVLNRGEVASEFRRDRLEVVDRDISIKDGRVSLRLEIMVNLAYGDRSVLVLKQWSEDYSEISGDNGQLCSSSNISGAFVTKAARYREVQDIERSNLVFEMEQDLEKLEGRAFLLCLSDNIASNHSMYITKLSFSSNKRREAVRGSLASNTKQGDQETVSGLPGHYEFAEVRSGDYDQILVRTRVPSSQDCSSFVLTLMRNEGKLVSTGSLLFERKAAKEENLCFWSLVLENSLFKDSDMLEIVQRHKSDGSSLTVSTVKFLSLGHANGLAKTALSRSILFKMLLLILSTLPILLLTLGTYIILLEAWAIVSSKISSKKKYLTISTSMSNLYKHKAKSYEEKNPYKREKKGIANLRDLEKEIAPTTLSSFNIVTNKSLNSEDSGLSSGENDHIVQDDPFRYFDSDCSISTHTGT</sequence>
<feature type="signal peptide" evidence="2">
    <location>
        <begin position="1"/>
        <end position="18"/>
    </location>
</feature>
<comment type="caution">
    <text evidence="3">The sequence shown here is derived from an EMBL/GenBank/DDBJ whole genome shotgun (WGS) entry which is preliminary data.</text>
</comment>
<name>A0A9D5DMU1_9CRYT</name>
<dbReference type="OrthoDB" id="342353at2759"/>
<keyword evidence="1" id="KW-0812">Transmembrane</keyword>
<accession>A0A9D5DMU1</accession>
<dbReference type="Proteomes" id="UP001067231">
    <property type="component" value="Unassembled WGS sequence"/>
</dbReference>
<evidence type="ECO:0000313" key="3">
    <source>
        <dbReference type="EMBL" id="KAJ1608693.1"/>
    </source>
</evidence>
<keyword evidence="1" id="KW-0472">Membrane</keyword>
<reference evidence="3" key="1">
    <citation type="submission" date="2022-10" db="EMBL/GenBank/DDBJ databases">
        <title>Adaptive evolution leads to modifications in subtelomeric GC content in a zoonotic Cryptosporidium species.</title>
        <authorList>
            <person name="Li J."/>
            <person name="Feng Y."/>
            <person name="Xiao L."/>
        </authorList>
    </citation>
    <scope>NUCLEOTIDE SEQUENCE</scope>
    <source>
        <strain evidence="3">33844</strain>
    </source>
</reference>
<dbReference type="AlphaFoldDB" id="A0A9D5DMU1"/>
<evidence type="ECO:0000256" key="2">
    <source>
        <dbReference type="SAM" id="SignalP"/>
    </source>
</evidence>
<keyword evidence="1" id="KW-1133">Transmembrane helix</keyword>
<protein>
    <submittedName>
        <fullName evidence="3">Signal peptide-containing protein</fullName>
    </submittedName>
</protein>
<dbReference type="EMBL" id="JAPCXC010000041">
    <property type="protein sequence ID" value="KAJ1608693.1"/>
    <property type="molecule type" value="Genomic_DNA"/>
</dbReference>
<organism evidence="3">
    <name type="scientific">Cryptosporidium canis</name>
    <dbReference type="NCBI Taxonomy" id="195482"/>
    <lineage>
        <taxon>Eukaryota</taxon>
        <taxon>Sar</taxon>
        <taxon>Alveolata</taxon>
        <taxon>Apicomplexa</taxon>
        <taxon>Conoidasida</taxon>
        <taxon>Coccidia</taxon>
        <taxon>Eucoccidiorida</taxon>
        <taxon>Eimeriorina</taxon>
        <taxon>Cryptosporidiidae</taxon>
        <taxon>Cryptosporidium</taxon>
    </lineage>
</organism>
<feature type="transmembrane region" description="Helical" evidence="1">
    <location>
        <begin position="361"/>
        <end position="389"/>
    </location>
</feature>
<proteinExistence type="predicted"/>